<name>A0A9P0D6A8_9CUCU</name>
<feature type="non-terminal residue" evidence="13">
    <location>
        <position position="1667"/>
    </location>
</feature>
<feature type="transmembrane region" description="Helical" evidence="9">
    <location>
        <begin position="1130"/>
        <end position="1152"/>
    </location>
</feature>
<dbReference type="SMART" id="SM00194">
    <property type="entry name" value="PTPc"/>
    <property type="match status" value="1"/>
</dbReference>
<proteinExistence type="inferred from homology"/>
<keyword evidence="4" id="KW-0732">Signal</keyword>
<dbReference type="SUPFAM" id="SSF52799">
    <property type="entry name" value="(Phosphotyrosine protein) phosphatases II"/>
    <property type="match status" value="2"/>
</dbReference>
<dbReference type="EMBL" id="OV651817">
    <property type="protein sequence ID" value="CAH1110636.1"/>
    <property type="molecule type" value="Genomic_DNA"/>
</dbReference>
<feature type="domain" description="Tyrosine-protein phosphatase" evidence="10">
    <location>
        <begin position="1540"/>
        <end position="1632"/>
    </location>
</feature>
<dbReference type="GO" id="GO:0009653">
    <property type="term" value="P:anatomical structure morphogenesis"/>
    <property type="evidence" value="ECO:0007669"/>
    <property type="project" value="UniProtKB-ARBA"/>
</dbReference>
<dbReference type="PROSITE" id="PS00383">
    <property type="entry name" value="TYR_PHOSPHATASE_1"/>
    <property type="match status" value="1"/>
</dbReference>
<dbReference type="EC" id="3.1.3.48" evidence="3"/>
<dbReference type="PANTHER" id="PTHR19134">
    <property type="entry name" value="RECEPTOR-TYPE TYROSINE-PROTEIN PHOSPHATASE"/>
    <property type="match status" value="1"/>
</dbReference>
<feature type="domain" description="Fibronectin type-III" evidence="12">
    <location>
        <begin position="559"/>
        <end position="658"/>
    </location>
</feature>
<dbReference type="GO" id="GO:0048513">
    <property type="term" value="P:animal organ development"/>
    <property type="evidence" value="ECO:0007669"/>
    <property type="project" value="UniProtKB-ARBA"/>
</dbReference>
<evidence type="ECO:0000259" key="11">
    <source>
        <dbReference type="PROSITE" id="PS50056"/>
    </source>
</evidence>
<evidence type="ECO:0000256" key="4">
    <source>
        <dbReference type="ARBA" id="ARBA00022729"/>
    </source>
</evidence>
<evidence type="ECO:0000256" key="5">
    <source>
        <dbReference type="ARBA" id="ARBA00022801"/>
    </source>
</evidence>
<dbReference type="PRINTS" id="PR00700">
    <property type="entry name" value="PRTYPHPHTASE"/>
</dbReference>
<dbReference type="Proteomes" id="UP001153636">
    <property type="component" value="Chromosome 5"/>
</dbReference>
<dbReference type="PROSITE" id="PS50056">
    <property type="entry name" value="TYR_PHOSPHATASE_2"/>
    <property type="match status" value="1"/>
</dbReference>
<keyword evidence="9" id="KW-0812">Transmembrane</keyword>
<comment type="subcellular location">
    <subcellularLocation>
        <location evidence="1">Membrane</location>
        <topology evidence="1">Single-pass membrane protein</topology>
    </subcellularLocation>
</comment>
<keyword evidence="5" id="KW-0378">Hydrolase</keyword>
<dbReference type="CDD" id="cd00055">
    <property type="entry name" value="EGF_Lam"/>
    <property type="match status" value="1"/>
</dbReference>
<evidence type="ECO:0000256" key="6">
    <source>
        <dbReference type="ARBA" id="ARBA00022912"/>
    </source>
</evidence>
<feature type="domain" description="Tyrosine specific protein phosphatases" evidence="11">
    <location>
        <begin position="1398"/>
        <end position="1472"/>
    </location>
</feature>
<keyword evidence="9" id="KW-1133">Transmembrane helix</keyword>
<organism evidence="13 14">
    <name type="scientific">Psylliodes chrysocephalus</name>
    <dbReference type="NCBI Taxonomy" id="3402493"/>
    <lineage>
        <taxon>Eukaryota</taxon>
        <taxon>Metazoa</taxon>
        <taxon>Ecdysozoa</taxon>
        <taxon>Arthropoda</taxon>
        <taxon>Hexapoda</taxon>
        <taxon>Insecta</taxon>
        <taxon>Pterygota</taxon>
        <taxon>Neoptera</taxon>
        <taxon>Endopterygota</taxon>
        <taxon>Coleoptera</taxon>
        <taxon>Polyphaga</taxon>
        <taxon>Cucujiformia</taxon>
        <taxon>Chrysomeloidea</taxon>
        <taxon>Chrysomelidae</taxon>
        <taxon>Galerucinae</taxon>
        <taxon>Alticini</taxon>
        <taxon>Psylliodes</taxon>
    </lineage>
</organism>
<protein>
    <recommendedName>
        <fullName evidence="3">protein-tyrosine-phosphatase</fullName>
        <ecNumber evidence="3">3.1.3.48</ecNumber>
    </recommendedName>
</protein>
<dbReference type="FunFam" id="3.90.190.10:FF:000102">
    <property type="entry name" value="Receptor-type tyrosine-protein phosphatase"/>
    <property type="match status" value="1"/>
</dbReference>
<evidence type="ECO:0000256" key="8">
    <source>
        <dbReference type="ARBA" id="ARBA00051722"/>
    </source>
</evidence>
<dbReference type="InterPro" id="IPR016130">
    <property type="entry name" value="Tyr_Pase_AS"/>
</dbReference>
<evidence type="ECO:0000256" key="9">
    <source>
        <dbReference type="SAM" id="Phobius"/>
    </source>
</evidence>
<gene>
    <name evidence="13" type="ORF">PSYICH_LOCUS11154</name>
</gene>
<dbReference type="InterPro" id="IPR000242">
    <property type="entry name" value="PTP_cat"/>
</dbReference>
<dbReference type="SMART" id="SM00404">
    <property type="entry name" value="PTPc_motif"/>
    <property type="match status" value="1"/>
</dbReference>
<keyword evidence="7 9" id="KW-0472">Membrane</keyword>
<dbReference type="Gene3D" id="2.170.300.10">
    <property type="entry name" value="Tie2 ligand-binding domain superfamily"/>
    <property type="match status" value="1"/>
</dbReference>
<dbReference type="OrthoDB" id="6108687at2759"/>
<accession>A0A9P0D6A8</accession>
<dbReference type="InterPro" id="IPR002049">
    <property type="entry name" value="LE_dom"/>
</dbReference>
<keyword evidence="6" id="KW-0904">Protein phosphatase</keyword>
<dbReference type="PROSITE" id="PS50055">
    <property type="entry name" value="TYR_PHOSPHATASE_PTP"/>
    <property type="match status" value="2"/>
</dbReference>
<feature type="domain" description="Fibronectin type-III" evidence="12">
    <location>
        <begin position="354"/>
        <end position="455"/>
    </location>
</feature>
<dbReference type="PANTHER" id="PTHR19134:SF562">
    <property type="entry name" value="PROTEIN-TYROSINE-PHOSPHATASE"/>
    <property type="match status" value="1"/>
</dbReference>
<evidence type="ECO:0000256" key="1">
    <source>
        <dbReference type="ARBA" id="ARBA00004167"/>
    </source>
</evidence>
<dbReference type="CDD" id="cd00063">
    <property type="entry name" value="FN3"/>
    <property type="match status" value="3"/>
</dbReference>
<evidence type="ECO:0000256" key="7">
    <source>
        <dbReference type="ARBA" id="ARBA00023136"/>
    </source>
</evidence>
<dbReference type="Pfam" id="PF00102">
    <property type="entry name" value="Y_phosphatase"/>
    <property type="match status" value="2"/>
</dbReference>
<evidence type="ECO:0000256" key="2">
    <source>
        <dbReference type="ARBA" id="ARBA00009580"/>
    </source>
</evidence>
<dbReference type="Gene3D" id="3.90.190.10">
    <property type="entry name" value="Protein tyrosine phosphatase superfamily"/>
    <property type="match status" value="2"/>
</dbReference>
<dbReference type="Gene3D" id="2.60.40.10">
    <property type="entry name" value="Immunoglobulins"/>
    <property type="match status" value="2"/>
</dbReference>
<evidence type="ECO:0000313" key="14">
    <source>
        <dbReference type="Proteomes" id="UP001153636"/>
    </source>
</evidence>
<reference evidence="13" key="1">
    <citation type="submission" date="2022-01" db="EMBL/GenBank/DDBJ databases">
        <authorList>
            <person name="King R."/>
        </authorList>
    </citation>
    <scope>NUCLEOTIDE SEQUENCE</scope>
</reference>
<dbReference type="InterPro" id="IPR050348">
    <property type="entry name" value="Protein-Tyr_Phosphatase"/>
</dbReference>
<dbReference type="InterPro" id="IPR003961">
    <property type="entry name" value="FN3_dom"/>
</dbReference>
<dbReference type="InterPro" id="IPR029021">
    <property type="entry name" value="Prot-tyrosine_phosphatase-like"/>
</dbReference>
<evidence type="ECO:0000313" key="13">
    <source>
        <dbReference type="EMBL" id="CAH1110636.1"/>
    </source>
</evidence>
<dbReference type="CDD" id="cd00047">
    <property type="entry name" value="PTPc"/>
    <property type="match status" value="1"/>
</dbReference>
<evidence type="ECO:0000259" key="10">
    <source>
        <dbReference type="PROSITE" id="PS50055"/>
    </source>
</evidence>
<dbReference type="PROSITE" id="PS50853">
    <property type="entry name" value="FN3"/>
    <property type="match status" value="2"/>
</dbReference>
<keyword evidence="14" id="KW-1185">Reference proteome</keyword>
<dbReference type="SMART" id="SM00060">
    <property type="entry name" value="FN3"/>
    <property type="match status" value="3"/>
</dbReference>
<dbReference type="SUPFAM" id="SSF49265">
    <property type="entry name" value="Fibronectin type III"/>
    <property type="match status" value="2"/>
</dbReference>
<dbReference type="GO" id="GO:0004725">
    <property type="term" value="F:protein tyrosine phosphatase activity"/>
    <property type="evidence" value="ECO:0007669"/>
    <property type="project" value="UniProtKB-EC"/>
</dbReference>
<dbReference type="Pfam" id="PF00041">
    <property type="entry name" value="fn3"/>
    <property type="match status" value="1"/>
</dbReference>
<dbReference type="GO" id="GO:0048666">
    <property type="term" value="P:neuron development"/>
    <property type="evidence" value="ECO:0007669"/>
    <property type="project" value="UniProtKB-ARBA"/>
</dbReference>
<sequence length="1667" mass="192624">MLGMNNGKMSQIRKCGSGQISFEPKTYPTDPSCKRGLVKVKVNPLDENKWKHFLIQINNNSNNFVITIIHNNEVFLEISDSSHWYSVKKMFIHSKFVSGLWKIHDYAFLESFSVSGYEDKQLGPPIKIEKDICISIYVKTSNNAFLKIKINSRDYGNVFEKDIYTNGTWKQIKLYKKVDPKFHHEKVLLNFFRNLIATASNKEGYWAIDDVRQCHNEEFRYLKNSDGYEECQLISLKSQKTINLPTSSSKTSIDGIDCDEDRFGNACIPCKIFGNEVCSMGFKYCEWNQKTCYCSAGSMGKNCDSKCSEGYYGHGCRRSVSHCNSTINPVSGECPQCKEPYAGKHCDITLMPFFKDRPIVFDVQSTSVKIQQVNLDIEGNGSYYYFEYSKNEYPLNWKQYDGPFIPLSTSSSVTIKDLEPDTNYIARAIVNNNKREYPSKKYSEKCLQFYTTCRQIKQDDIVITPSNTTATIQLQLSSDGCRLSNYCFYINGEKCYKPFSNGYFHHYEPNAEYTIGFNYSTRAVDGIIRHLKPNTEYTIGFNYSTGAAVSKNFKTTNGVPSEVQHIQIIKSFDSIKLSWEEPIETNGEIVGYEISYRSKNQACYHGGYGTILSQNSSERQITLDNLMPYNTYEISIKAMNNDFKGTFQPIFVNTEPATELSENEKMEIQIIYPRKTQVTFDIKPIPCNDFTGPIKMKIILLCISQWCNKRNITSQIFDYTENGLSQQFHQLQPYTNYTLMMSTSRNQNKWIFDESVNFQTNIDVPNSVSSFSVYTRGEDSISLRWMPPYPPTGILKEYNIFYTYYSRWRGTYGPFEKIIALSETQCKLWNEFHCASITEEIFDGYVYTITISAKNVVPEEYGAGISIRFNTQEKKVSEPPYGLSYMWTENNEFCIYWFHPNNTNGLLRSFEIFNNEHTFKKKYSIKSENEYELQYKGQYKIETWFMPCDTWDLYIIAHNVDTASNSAFMTIKNPPNLPPNNFKTSKFTSTNDTISLDIIFPDPVNFILILVSKSDKMDDLQFFEDGLRNNEVRLNNLNFSKIVYQDSGLYSVIFEIGNENSTSQNWTNPPLSSATNYSIDVFLINTCNTMTRVKRLQKFIITKGDPNLINDSEILNNGEKQNDGENIDNGGLWALVLLVLIIPLVLYGIWYVKKNNIKLNEVIPGRNQKADELPLTEKRTMASPKIHVVKPKATIVLPALQTKHSKKVPIIDFENYVKESIENGELEKQHNLFPKGLLKPHNIGSLPENKNKNRYKNLIAYDHTRVKIKYNSTDDNNVGYINANYIEGYRKPRAYIATQGPKSNTLNDFWWMIWRENIKDIIMLANIHENGKKKVDKYWPDINEEKTYGLVKIQYVSETVFANFVLRIFNVQFETHERQVTQMHYTTWPDHGVPLYSQSLVPFLQRLLKIPHNSLTPILVHCSAGVGRTGTIILSDICLRMAAGEGYLDFLAHLENLRNQRANLVDNIEQYKLAHLVVLECLFGMRTSIPCTDEMHSIVTATLNSNGISTQMKYILDTQWQDTAMETMLESDEVAPIYNEKNRFKDIVPENYRVYITRYPHEDEKSSYINAVFVDDFRNPGRYIVTQQPMPNTLGDFWRLVLESSSSVIISLNTINLEDQTVCQIWPDKGEEMNPVDFIKLIHKRTQRSNFYKIITVQMEIKQAKVR</sequence>
<feature type="domain" description="Tyrosine-protein phosphatase" evidence="10">
    <location>
        <begin position="1244"/>
        <end position="1481"/>
    </location>
</feature>
<evidence type="ECO:0000256" key="3">
    <source>
        <dbReference type="ARBA" id="ARBA00013064"/>
    </source>
</evidence>
<dbReference type="InterPro" id="IPR000387">
    <property type="entry name" value="Tyr_Pase_dom"/>
</dbReference>
<comment type="catalytic activity">
    <reaction evidence="8">
        <text>O-phospho-L-tyrosyl-[protein] + H2O = L-tyrosyl-[protein] + phosphate</text>
        <dbReference type="Rhea" id="RHEA:10684"/>
        <dbReference type="Rhea" id="RHEA-COMP:10136"/>
        <dbReference type="Rhea" id="RHEA-COMP:20101"/>
        <dbReference type="ChEBI" id="CHEBI:15377"/>
        <dbReference type="ChEBI" id="CHEBI:43474"/>
        <dbReference type="ChEBI" id="CHEBI:46858"/>
        <dbReference type="ChEBI" id="CHEBI:61978"/>
        <dbReference type="EC" id="3.1.3.48"/>
    </reaction>
</comment>
<dbReference type="GO" id="GO:0016020">
    <property type="term" value="C:membrane"/>
    <property type="evidence" value="ECO:0007669"/>
    <property type="project" value="UniProtKB-SubCell"/>
</dbReference>
<dbReference type="InterPro" id="IPR036116">
    <property type="entry name" value="FN3_sf"/>
</dbReference>
<comment type="similarity">
    <text evidence="2">Belongs to the protein-tyrosine phosphatase family.</text>
</comment>
<evidence type="ECO:0000259" key="12">
    <source>
        <dbReference type="PROSITE" id="PS50853"/>
    </source>
</evidence>
<dbReference type="InterPro" id="IPR003595">
    <property type="entry name" value="Tyr_Pase_cat"/>
</dbReference>
<dbReference type="InterPro" id="IPR013783">
    <property type="entry name" value="Ig-like_fold"/>
</dbReference>